<dbReference type="Proteomes" id="UP000887581">
    <property type="component" value="Unplaced"/>
</dbReference>
<keyword evidence="1" id="KW-0479">Metal-binding</keyword>
<name>A0A915Q818_9BILA</name>
<protein>
    <submittedName>
        <fullName evidence="7">PPM-type phosphatase domain-containing protein</fullName>
    </submittedName>
</protein>
<dbReference type="InterPro" id="IPR000222">
    <property type="entry name" value="PP2C_BS"/>
</dbReference>
<reference evidence="7" key="1">
    <citation type="submission" date="2022-11" db="UniProtKB">
        <authorList>
            <consortium name="WormBaseParasite"/>
        </authorList>
    </citation>
    <scope>IDENTIFICATION</scope>
</reference>
<evidence type="ECO:0000256" key="3">
    <source>
        <dbReference type="ARBA" id="ARBA00022912"/>
    </source>
</evidence>
<dbReference type="InterPro" id="IPR015655">
    <property type="entry name" value="PP2C"/>
</dbReference>
<feature type="domain" description="PPM-type phosphatase" evidence="5">
    <location>
        <begin position="50"/>
        <end position="440"/>
    </location>
</feature>
<dbReference type="PANTHER" id="PTHR13832">
    <property type="entry name" value="PROTEIN PHOSPHATASE 2C"/>
    <property type="match status" value="1"/>
</dbReference>
<evidence type="ECO:0000256" key="4">
    <source>
        <dbReference type="RuleBase" id="RU003465"/>
    </source>
</evidence>
<dbReference type="InterPro" id="IPR036457">
    <property type="entry name" value="PPM-type-like_dom_sf"/>
</dbReference>
<proteinExistence type="inferred from homology"/>
<dbReference type="Pfam" id="PF00481">
    <property type="entry name" value="PP2C"/>
    <property type="match status" value="1"/>
</dbReference>
<dbReference type="Gene3D" id="3.60.40.10">
    <property type="entry name" value="PPM-type phosphatase domain"/>
    <property type="match status" value="1"/>
</dbReference>
<dbReference type="InterPro" id="IPR001932">
    <property type="entry name" value="PPM-type_phosphatase-like_dom"/>
</dbReference>
<comment type="similarity">
    <text evidence="4">Belongs to the PP2C family.</text>
</comment>
<dbReference type="PROSITE" id="PS51746">
    <property type="entry name" value="PPM_2"/>
    <property type="match status" value="1"/>
</dbReference>
<evidence type="ECO:0000256" key="2">
    <source>
        <dbReference type="ARBA" id="ARBA00022801"/>
    </source>
</evidence>
<evidence type="ECO:0000313" key="6">
    <source>
        <dbReference type="Proteomes" id="UP000887581"/>
    </source>
</evidence>
<evidence type="ECO:0000313" key="7">
    <source>
        <dbReference type="WBParaSite" id="sdigi.contig9.g1070.t1"/>
    </source>
</evidence>
<dbReference type="PROSITE" id="PS01032">
    <property type="entry name" value="PPM_1"/>
    <property type="match status" value="1"/>
</dbReference>
<dbReference type="AlphaFoldDB" id="A0A915Q818"/>
<dbReference type="PANTHER" id="PTHR13832:SF792">
    <property type="entry name" value="GM14286P"/>
    <property type="match status" value="1"/>
</dbReference>
<dbReference type="GO" id="GO:0005739">
    <property type="term" value="C:mitochondrion"/>
    <property type="evidence" value="ECO:0007669"/>
    <property type="project" value="TreeGrafter"/>
</dbReference>
<evidence type="ECO:0000259" key="5">
    <source>
        <dbReference type="PROSITE" id="PS51746"/>
    </source>
</evidence>
<dbReference type="GO" id="GO:0046872">
    <property type="term" value="F:metal ion binding"/>
    <property type="evidence" value="ECO:0007669"/>
    <property type="project" value="UniProtKB-KW"/>
</dbReference>
<keyword evidence="2 4" id="KW-0378">Hydrolase</keyword>
<dbReference type="WBParaSite" id="sdigi.contig9.g1070.t1">
    <property type="protein sequence ID" value="sdigi.contig9.g1070.t1"/>
    <property type="gene ID" value="sdigi.contig9.g1070"/>
</dbReference>
<dbReference type="SUPFAM" id="SSF81606">
    <property type="entry name" value="PP2C-like"/>
    <property type="match status" value="1"/>
</dbReference>
<evidence type="ECO:0000256" key="1">
    <source>
        <dbReference type="ARBA" id="ARBA00022723"/>
    </source>
</evidence>
<accession>A0A915Q818</accession>
<sequence length="461" mass="51688">MIITVEMIQKVQRSVWRQARRRIHASRAYTDAQLRSSEQSCTVSEGAIARIDIAHLPANRPTEDYYAAAKCLSSEAFLFGVFDGHGGGACSRYISTRLFDYISSSALKQHVIAELPIKDRLQWFFTNGDLLDEVYREKHLKNIEDFRKERIGDSTMATIRKALELSFCACDGDLSANALDEKHSELSKQYAGMVMAGSCAVVAHIRGTNLHVANVGDSAAVLGVNSQGVISAMPLSKPHCIDNADEVQRIRDAHPPSETKNIIIGGRLFGELFPFRAFGDVRYKWSADLQREILGTTGHSLPFGMNTPPYLSSLPEVLYHQLTPSDHFMVLATDGLWDCLDPDTVVRLVFDHTLGMQTLTPYKPFAGTTLAQVHQDLKQRLQRTSKKPLDENSATHLLRHALGGPGEVSVQYLRLIEMLQLPPDVTRRYRDDITIIVIHFDQKYLQHPETLECSKIQTRTL</sequence>
<keyword evidence="6" id="KW-1185">Reference proteome</keyword>
<organism evidence="6 7">
    <name type="scientific">Setaria digitata</name>
    <dbReference type="NCBI Taxonomy" id="48799"/>
    <lineage>
        <taxon>Eukaryota</taxon>
        <taxon>Metazoa</taxon>
        <taxon>Ecdysozoa</taxon>
        <taxon>Nematoda</taxon>
        <taxon>Chromadorea</taxon>
        <taxon>Rhabditida</taxon>
        <taxon>Spirurina</taxon>
        <taxon>Spiruromorpha</taxon>
        <taxon>Filarioidea</taxon>
        <taxon>Setariidae</taxon>
        <taxon>Setaria</taxon>
    </lineage>
</organism>
<dbReference type="CDD" id="cd00143">
    <property type="entry name" value="PP2Cc"/>
    <property type="match status" value="1"/>
</dbReference>
<keyword evidence="3 4" id="KW-0904">Protein phosphatase</keyword>
<dbReference type="SMART" id="SM00332">
    <property type="entry name" value="PP2Cc"/>
    <property type="match status" value="1"/>
</dbReference>
<dbReference type="GO" id="GO:0004741">
    <property type="term" value="F:[pyruvate dehydrogenase (acetyl-transferring)]-phosphatase activity"/>
    <property type="evidence" value="ECO:0007669"/>
    <property type="project" value="TreeGrafter"/>
</dbReference>